<dbReference type="OrthoDB" id="5452376at2"/>
<proteinExistence type="predicted"/>
<feature type="chain" id="PRO_5002962793" description="ABC-type transport auxiliary lipoprotein component domain-containing protein" evidence="1">
    <location>
        <begin position="25"/>
        <end position="194"/>
    </location>
</feature>
<feature type="signal peptide" evidence="1">
    <location>
        <begin position="1"/>
        <end position="24"/>
    </location>
</feature>
<dbReference type="EMBL" id="CP001649">
    <property type="protein sequence ID" value="ACS81697.1"/>
    <property type="molecule type" value="Genomic_DNA"/>
</dbReference>
<evidence type="ECO:0000313" key="2">
    <source>
        <dbReference type="EMBL" id="ACS81697.1"/>
    </source>
</evidence>
<organism evidence="2 3">
    <name type="scientific">Maridesulfovibrio salexigens (strain ATCC 14822 / DSM 2638 / NCIMB 8403 / VKM B-1763)</name>
    <name type="common">Desulfovibrio salexigens</name>
    <dbReference type="NCBI Taxonomy" id="526222"/>
    <lineage>
        <taxon>Bacteria</taxon>
        <taxon>Pseudomonadati</taxon>
        <taxon>Thermodesulfobacteriota</taxon>
        <taxon>Desulfovibrionia</taxon>
        <taxon>Desulfovibrionales</taxon>
        <taxon>Desulfovibrionaceae</taxon>
        <taxon>Maridesulfovibrio</taxon>
    </lineage>
</organism>
<keyword evidence="3" id="KW-1185">Reference proteome</keyword>
<keyword evidence="1" id="KW-0732">Signal</keyword>
<dbReference type="HOGENOM" id="CLU_1400509_0_0_7"/>
<accession>C6BTY8</accession>
<gene>
    <name evidence="2" type="ordered locus">Desal_3651</name>
</gene>
<sequence length="194" mass="21892">MSKKTLYLVTLLLIIFVCPNTGLSDDTKMKDTTLQLSYKPIDIDVPPCHVKIAVVKFTESKPIKQIGQSKLFTYYPSIDIGTWMGQSLYKQLKAEGLDVEYFETMDEAGDLFIITGIANKVYINRPGQLEMNYKVRLDGMVTKNNKLLYAKNYTSKQKKDMSNTGDNAGKLMAGLHDIFSIFLPNAIKTINESQ</sequence>
<evidence type="ECO:0008006" key="4">
    <source>
        <dbReference type="Google" id="ProtNLM"/>
    </source>
</evidence>
<reference evidence="2 3" key="1">
    <citation type="submission" date="2009-06" db="EMBL/GenBank/DDBJ databases">
        <title>Complete sequence of Desulfovibrio salexigens DSM 2638.</title>
        <authorList>
            <consortium name="US DOE Joint Genome Institute"/>
            <person name="Lucas S."/>
            <person name="Copeland A."/>
            <person name="Lapidus A."/>
            <person name="Glavina del Rio T."/>
            <person name="Tice H."/>
            <person name="Bruce D."/>
            <person name="Goodwin L."/>
            <person name="Pitluck S."/>
            <person name="Munk A.C."/>
            <person name="Brettin T."/>
            <person name="Detter J.C."/>
            <person name="Han C."/>
            <person name="Tapia R."/>
            <person name="Larimer F."/>
            <person name="Land M."/>
            <person name="Hauser L."/>
            <person name="Kyrpides N."/>
            <person name="Anderson I."/>
            <person name="Wall J.D."/>
            <person name="Arkin A.P."/>
            <person name="Dehal P."/>
            <person name="Chivian D."/>
            <person name="Giles B."/>
            <person name="Hazen T.C."/>
        </authorList>
    </citation>
    <scope>NUCLEOTIDE SEQUENCE [LARGE SCALE GENOMIC DNA]</scope>
    <source>
        <strain evidence="3">ATCC 14822 / DSM 2638 / NCIMB 8403 / VKM B-1763</strain>
    </source>
</reference>
<dbReference type="RefSeq" id="WP_015853513.1">
    <property type="nucleotide sequence ID" value="NC_012881.1"/>
</dbReference>
<evidence type="ECO:0000256" key="1">
    <source>
        <dbReference type="SAM" id="SignalP"/>
    </source>
</evidence>
<dbReference type="KEGG" id="dsa:Desal_3651"/>
<evidence type="ECO:0000313" key="3">
    <source>
        <dbReference type="Proteomes" id="UP000002601"/>
    </source>
</evidence>
<dbReference type="eggNOG" id="ENOG50317UX">
    <property type="taxonomic scope" value="Bacteria"/>
</dbReference>
<name>C6BTY8_MARSD</name>
<protein>
    <recommendedName>
        <fullName evidence="4">ABC-type transport auxiliary lipoprotein component domain-containing protein</fullName>
    </recommendedName>
</protein>
<dbReference type="Proteomes" id="UP000002601">
    <property type="component" value="Chromosome"/>
</dbReference>
<dbReference type="AlphaFoldDB" id="C6BTY8"/>
<dbReference type="STRING" id="526222.Desal_3651"/>